<keyword evidence="5" id="KW-0175">Coiled coil</keyword>
<feature type="compositionally biased region" description="Low complexity" evidence="8">
    <location>
        <begin position="88"/>
        <end position="98"/>
    </location>
</feature>
<dbReference type="VEuPathDB" id="FungiDB:A1O9_03051"/>
<keyword evidence="3" id="KW-0812">Transmembrane</keyword>
<comment type="subcellular location">
    <subcellularLocation>
        <location evidence="2">Membrane</location>
    </subcellularLocation>
    <subcellularLocation>
        <location evidence="1">Mitochondrion</location>
    </subcellularLocation>
</comment>
<dbReference type="EMBL" id="AMGV01000002">
    <property type="protein sequence ID" value="KEF61485.1"/>
    <property type="molecule type" value="Genomic_DNA"/>
</dbReference>
<dbReference type="InterPro" id="IPR024461">
    <property type="entry name" value="CCDC90-like"/>
</dbReference>
<accession>A0A072Q0R6</accession>
<dbReference type="RefSeq" id="XP_013264075.1">
    <property type="nucleotide sequence ID" value="XM_013408621.1"/>
</dbReference>
<sequence length="411" mass="46217">MANPRLPFLWPNFFRAVRACEPTTYRSIRTPPASTKSTRRAKFHSSTGRRQEPIVQRYGQAATQNLPPPPKPDEAAAPSKEEEEEKSTSTSKDTQQSSRSSHKDSQTEEHVGQDDPQDSNTASDYISEASLSKSSGHDVKTSEKGPLENKELDIVLSVPSPSELKGKDASRHPHLEPSPYEHHFDTYSLVQQLAAKEPPAYTEEQAITLMKAIRLMLAMNLDFAKEGLVSKSDTENESYLFRAACSELSTTLQATRHTETLTQRSHRAQLQHEFDILNQKVTQDMLTLREELKGLFNDRKLGLQEEKRKIDSKISELNYEITVLLNSEAKSEVEGLRWVLTRRAAFAIGMCAFMIISTLNYSSIKSREKEEAEKKREAAAKAHEEKVEAAKYTTPSRAQGTQTVEFEGTMG</sequence>
<dbReference type="Pfam" id="PF07798">
    <property type="entry name" value="CCDC90-like"/>
    <property type="match status" value="1"/>
</dbReference>
<evidence type="ECO:0000256" key="2">
    <source>
        <dbReference type="ARBA" id="ARBA00004370"/>
    </source>
</evidence>
<evidence type="ECO:0000313" key="10">
    <source>
        <dbReference type="Proteomes" id="UP000027920"/>
    </source>
</evidence>
<evidence type="ECO:0000256" key="3">
    <source>
        <dbReference type="ARBA" id="ARBA00022692"/>
    </source>
</evidence>
<dbReference type="GeneID" id="25277991"/>
<evidence type="ECO:0000256" key="6">
    <source>
        <dbReference type="ARBA" id="ARBA00023128"/>
    </source>
</evidence>
<evidence type="ECO:0000256" key="7">
    <source>
        <dbReference type="ARBA" id="ARBA00023136"/>
    </source>
</evidence>
<keyword evidence="6" id="KW-0496">Mitochondrion</keyword>
<name>A0A072Q0R6_9EURO</name>
<dbReference type="Proteomes" id="UP000027920">
    <property type="component" value="Unassembled WGS sequence"/>
</dbReference>
<feature type="compositionally biased region" description="Polar residues" evidence="8">
    <location>
        <begin position="118"/>
        <end position="134"/>
    </location>
</feature>
<comment type="caution">
    <text evidence="9">The sequence shown here is derived from an EMBL/GenBank/DDBJ whole genome shotgun (WGS) entry which is preliminary data.</text>
</comment>
<dbReference type="GO" id="GO:0016020">
    <property type="term" value="C:membrane"/>
    <property type="evidence" value="ECO:0007669"/>
    <property type="project" value="UniProtKB-SubCell"/>
</dbReference>
<feature type="region of interest" description="Disordered" evidence="8">
    <location>
        <begin position="25"/>
        <end position="171"/>
    </location>
</feature>
<feature type="compositionally biased region" description="Basic and acidic residues" evidence="8">
    <location>
        <begin position="372"/>
        <end position="389"/>
    </location>
</feature>
<gene>
    <name evidence="9" type="ORF">A1O9_03051</name>
</gene>
<dbReference type="STRING" id="1182545.A0A072Q0R6"/>
<proteinExistence type="predicted"/>
<evidence type="ECO:0000256" key="1">
    <source>
        <dbReference type="ARBA" id="ARBA00004173"/>
    </source>
</evidence>
<feature type="compositionally biased region" description="Basic and acidic residues" evidence="8">
    <location>
        <begin position="135"/>
        <end position="153"/>
    </location>
</feature>
<organism evidence="9 10">
    <name type="scientific">Exophiala aquamarina CBS 119918</name>
    <dbReference type="NCBI Taxonomy" id="1182545"/>
    <lineage>
        <taxon>Eukaryota</taxon>
        <taxon>Fungi</taxon>
        <taxon>Dikarya</taxon>
        <taxon>Ascomycota</taxon>
        <taxon>Pezizomycotina</taxon>
        <taxon>Eurotiomycetes</taxon>
        <taxon>Chaetothyriomycetidae</taxon>
        <taxon>Chaetothyriales</taxon>
        <taxon>Herpotrichiellaceae</taxon>
        <taxon>Exophiala</taxon>
    </lineage>
</organism>
<keyword evidence="4" id="KW-1133">Transmembrane helix</keyword>
<feature type="compositionally biased region" description="Polar residues" evidence="8">
    <location>
        <begin position="25"/>
        <end position="36"/>
    </location>
</feature>
<dbReference type="HOGENOM" id="CLU_030970_1_1_1"/>
<reference evidence="9 10" key="1">
    <citation type="submission" date="2013-03" db="EMBL/GenBank/DDBJ databases">
        <title>The Genome Sequence of Exophiala aquamarina CBS 119918.</title>
        <authorList>
            <consortium name="The Broad Institute Genomics Platform"/>
            <person name="Cuomo C."/>
            <person name="de Hoog S."/>
            <person name="Gorbushina A."/>
            <person name="Walker B."/>
            <person name="Young S.K."/>
            <person name="Zeng Q."/>
            <person name="Gargeya S."/>
            <person name="Fitzgerald M."/>
            <person name="Haas B."/>
            <person name="Abouelleil A."/>
            <person name="Allen A.W."/>
            <person name="Alvarado L."/>
            <person name="Arachchi H.M."/>
            <person name="Berlin A.M."/>
            <person name="Chapman S.B."/>
            <person name="Gainer-Dewar J."/>
            <person name="Goldberg J."/>
            <person name="Griggs A."/>
            <person name="Gujja S."/>
            <person name="Hansen M."/>
            <person name="Howarth C."/>
            <person name="Imamovic A."/>
            <person name="Ireland A."/>
            <person name="Larimer J."/>
            <person name="McCowan C."/>
            <person name="Murphy C."/>
            <person name="Pearson M."/>
            <person name="Poon T.W."/>
            <person name="Priest M."/>
            <person name="Roberts A."/>
            <person name="Saif S."/>
            <person name="Shea T."/>
            <person name="Sisk P."/>
            <person name="Sykes S."/>
            <person name="Wortman J."/>
            <person name="Nusbaum C."/>
            <person name="Birren B."/>
        </authorList>
    </citation>
    <scope>NUCLEOTIDE SEQUENCE [LARGE SCALE GENOMIC DNA]</scope>
    <source>
        <strain evidence="9 10">CBS 119918</strain>
    </source>
</reference>
<dbReference type="PANTHER" id="PTHR14360:SF12">
    <property type="entry name" value="MOZ PROTEIN REPRESENTS A CHROMATIN-ASSOCIATED ACETYLTRANSFERASE"/>
    <property type="match status" value="1"/>
</dbReference>
<evidence type="ECO:0000256" key="4">
    <source>
        <dbReference type="ARBA" id="ARBA00022989"/>
    </source>
</evidence>
<feature type="region of interest" description="Disordered" evidence="8">
    <location>
        <begin position="372"/>
        <end position="411"/>
    </location>
</feature>
<evidence type="ECO:0000256" key="8">
    <source>
        <dbReference type="SAM" id="MobiDB-lite"/>
    </source>
</evidence>
<evidence type="ECO:0000256" key="5">
    <source>
        <dbReference type="ARBA" id="ARBA00023054"/>
    </source>
</evidence>
<dbReference type="AlphaFoldDB" id="A0A072Q0R6"/>
<keyword evidence="7" id="KW-0472">Membrane</keyword>
<dbReference type="Gene3D" id="1.20.5.340">
    <property type="match status" value="1"/>
</dbReference>
<feature type="compositionally biased region" description="Polar residues" evidence="8">
    <location>
        <begin position="393"/>
        <end position="404"/>
    </location>
</feature>
<evidence type="ECO:0000313" key="9">
    <source>
        <dbReference type="EMBL" id="KEF61485.1"/>
    </source>
</evidence>
<protein>
    <submittedName>
        <fullName evidence="9">Uncharacterized protein</fullName>
    </submittedName>
</protein>
<feature type="compositionally biased region" description="Basic and acidic residues" evidence="8">
    <location>
        <begin position="101"/>
        <end position="113"/>
    </location>
</feature>
<dbReference type="OrthoDB" id="5424147at2759"/>
<dbReference type="GO" id="GO:0005739">
    <property type="term" value="C:mitochondrion"/>
    <property type="evidence" value="ECO:0007669"/>
    <property type="project" value="UniProtKB-SubCell"/>
</dbReference>
<dbReference type="PANTHER" id="PTHR14360">
    <property type="entry name" value="PROTEIN FMP32, MITOCHONDRIAL"/>
    <property type="match status" value="1"/>
</dbReference>
<keyword evidence="10" id="KW-1185">Reference proteome</keyword>